<dbReference type="Pfam" id="PF13499">
    <property type="entry name" value="EF-hand_7"/>
    <property type="match status" value="1"/>
</dbReference>
<feature type="domain" description="EF-hand" evidence="5">
    <location>
        <begin position="103"/>
        <end position="138"/>
    </location>
</feature>
<keyword evidence="4" id="KW-0460">Magnesium</keyword>
<keyword evidence="3" id="KW-0106">Calcium</keyword>
<evidence type="ECO:0000256" key="4">
    <source>
        <dbReference type="ARBA" id="ARBA00022842"/>
    </source>
</evidence>
<proteinExistence type="predicted"/>
<dbReference type="AlphaFoldDB" id="A0AAN7ZLE6"/>
<comment type="caution">
    <text evidence="6">The sequence shown here is derived from an EMBL/GenBank/DDBJ whole genome shotgun (WGS) entry which is preliminary data.</text>
</comment>
<gene>
    <name evidence="6" type="ORF">RI129_002474</name>
</gene>
<dbReference type="InterPro" id="IPR051433">
    <property type="entry name" value="CIBP"/>
</dbReference>
<dbReference type="Gene3D" id="1.10.238.10">
    <property type="entry name" value="EF-hand"/>
    <property type="match status" value="2"/>
</dbReference>
<dbReference type="InterPro" id="IPR011992">
    <property type="entry name" value="EF-hand-dom_pair"/>
</dbReference>
<dbReference type="EMBL" id="JAVRBK010000002">
    <property type="protein sequence ID" value="KAK5647582.1"/>
    <property type="molecule type" value="Genomic_DNA"/>
</dbReference>
<protein>
    <recommendedName>
        <fullName evidence="5">EF-hand domain-containing protein</fullName>
    </recommendedName>
</protein>
<reference evidence="6 7" key="1">
    <citation type="journal article" date="2024" name="Insects">
        <title>An Improved Chromosome-Level Genome Assembly of the Firefly Pyrocoelia pectoralis.</title>
        <authorList>
            <person name="Fu X."/>
            <person name="Meyer-Rochow V.B."/>
            <person name="Ballantyne L."/>
            <person name="Zhu X."/>
        </authorList>
    </citation>
    <scope>NUCLEOTIDE SEQUENCE [LARGE SCALE GENOMIC DNA]</scope>
    <source>
        <strain evidence="6">XCY_ONT2</strain>
    </source>
</reference>
<dbReference type="SUPFAM" id="SSF47473">
    <property type="entry name" value="EF-hand"/>
    <property type="match status" value="1"/>
</dbReference>
<evidence type="ECO:0000313" key="6">
    <source>
        <dbReference type="EMBL" id="KAK5647582.1"/>
    </source>
</evidence>
<dbReference type="PANTHER" id="PTHR45791:SF9">
    <property type="entry name" value="FREQUENIN-1-LIKE PROTEIN"/>
    <property type="match status" value="1"/>
</dbReference>
<evidence type="ECO:0000259" key="5">
    <source>
        <dbReference type="PROSITE" id="PS50222"/>
    </source>
</evidence>
<dbReference type="InterPro" id="IPR002048">
    <property type="entry name" value="EF_hand_dom"/>
</dbReference>
<sequence length="188" mass="21776">MGLTSSLPGKLSEEQLEEYLQLTYLSRNDILILLKKIMTINPCHENLNPNYRFQFEAIVELLPQLKYNPFRDRLLRVFSSEQDDLLSFEDVLDLCSVMSENCPYEVKARWAFHIYDFNEDGSIDGEDIEIIIGRLTNGKINNDVDKKHIVQVLLEAINLQKNGSINQLEFEHAIGKMPDFVSTFSFKI</sequence>
<name>A0AAN7ZLE6_9COLE</name>
<dbReference type="PANTHER" id="PTHR45791">
    <property type="entry name" value="CALCIUM AND INTEGRIN BINDING FAMILY MEMBER 2"/>
    <property type="match status" value="1"/>
</dbReference>
<dbReference type="GO" id="GO:0005509">
    <property type="term" value="F:calcium ion binding"/>
    <property type="evidence" value="ECO:0007669"/>
    <property type="project" value="InterPro"/>
</dbReference>
<dbReference type="InterPro" id="IPR018247">
    <property type="entry name" value="EF_Hand_1_Ca_BS"/>
</dbReference>
<evidence type="ECO:0000256" key="2">
    <source>
        <dbReference type="ARBA" id="ARBA00022737"/>
    </source>
</evidence>
<organism evidence="6 7">
    <name type="scientific">Pyrocoelia pectoralis</name>
    <dbReference type="NCBI Taxonomy" id="417401"/>
    <lineage>
        <taxon>Eukaryota</taxon>
        <taxon>Metazoa</taxon>
        <taxon>Ecdysozoa</taxon>
        <taxon>Arthropoda</taxon>
        <taxon>Hexapoda</taxon>
        <taxon>Insecta</taxon>
        <taxon>Pterygota</taxon>
        <taxon>Neoptera</taxon>
        <taxon>Endopterygota</taxon>
        <taxon>Coleoptera</taxon>
        <taxon>Polyphaga</taxon>
        <taxon>Elateriformia</taxon>
        <taxon>Elateroidea</taxon>
        <taxon>Lampyridae</taxon>
        <taxon>Lampyrinae</taxon>
        <taxon>Pyrocoelia</taxon>
    </lineage>
</organism>
<evidence type="ECO:0000256" key="3">
    <source>
        <dbReference type="ARBA" id="ARBA00022837"/>
    </source>
</evidence>
<evidence type="ECO:0000313" key="7">
    <source>
        <dbReference type="Proteomes" id="UP001329430"/>
    </source>
</evidence>
<dbReference type="PROSITE" id="PS50222">
    <property type="entry name" value="EF_HAND_2"/>
    <property type="match status" value="1"/>
</dbReference>
<dbReference type="FunFam" id="1.10.238.10:FF:000079">
    <property type="entry name" value="Calcium and integrin-binding family member 2"/>
    <property type="match status" value="1"/>
</dbReference>
<dbReference type="Proteomes" id="UP001329430">
    <property type="component" value="Chromosome 2"/>
</dbReference>
<dbReference type="GO" id="GO:0000287">
    <property type="term" value="F:magnesium ion binding"/>
    <property type="evidence" value="ECO:0007669"/>
    <property type="project" value="TreeGrafter"/>
</dbReference>
<accession>A0AAN7ZLE6</accession>
<keyword evidence="2" id="KW-0677">Repeat</keyword>
<keyword evidence="1" id="KW-0479">Metal-binding</keyword>
<keyword evidence="7" id="KW-1185">Reference proteome</keyword>
<evidence type="ECO:0000256" key="1">
    <source>
        <dbReference type="ARBA" id="ARBA00022723"/>
    </source>
</evidence>
<dbReference type="PROSITE" id="PS00018">
    <property type="entry name" value="EF_HAND_1"/>
    <property type="match status" value="1"/>
</dbReference>